<dbReference type="Proteomes" id="UP000321578">
    <property type="component" value="Unassembled WGS sequence"/>
</dbReference>
<evidence type="ECO:0000259" key="2">
    <source>
        <dbReference type="Pfam" id="PF01433"/>
    </source>
</evidence>
<feature type="transmembrane region" description="Helical" evidence="1">
    <location>
        <begin position="533"/>
        <end position="551"/>
    </location>
</feature>
<proteinExistence type="predicted"/>
<feature type="transmembrane region" description="Helical" evidence="1">
    <location>
        <begin position="248"/>
        <end position="265"/>
    </location>
</feature>
<feature type="transmembrane region" description="Helical" evidence="1">
    <location>
        <begin position="414"/>
        <end position="438"/>
    </location>
</feature>
<dbReference type="GO" id="GO:0008237">
    <property type="term" value="F:metallopeptidase activity"/>
    <property type="evidence" value="ECO:0007669"/>
    <property type="project" value="InterPro"/>
</dbReference>
<organism evidence="3 4">
    <name type="scientific">Subsaximicrobium wynnwilliamsii</name>
    <dbReference type="NCBI Taxonomy" id="291179"/>
    <lineage>
        <taxon>Bacteria</taxon>
        <taxon>Pseudomonadati</taxon>
        <taxon>Bacteroidota</taxon>
        <taxon>Flavobacteriia</taxon>
        <taxon>Flavobacteriales</taxon>
        <taxon>Flavobacteriaceae</taxon>
        <taxon>Subsaximicrobium</taxon>
    </lineage>
</organism>
<keyword evidence="1" id="KW-0472">Membrane</keyword>
<keyword evidence="1" id="KW-1133">Transmembrane helix</keyword>
<feature type="transmembrane region" description="Helical" evidence="1">
    <location>
        <begin position="324"/>
        <end position="347"/>
    </location>
</feature>
<feature type="domain" description="Peptidase M1 membrane alanine aminopeptidase" evidence="2">
    <location>
        <begin position="877"/>
        <end position="1072"/>
    </location>
</feature>
<sequence length="1218" mass="139135">MFSTIFFHELKYWFKKPAFYIYMAIFFMMALFFAATTAGIFDGLTASVGSSLIVNSPIGINNLINGLTILIFFLFPSIIGVSVYRDFKSEMHTILYSYPFTKANYLFAKFFSSILIVSLIVLTIAIGMFIGFRLPGTNGDVVGAFAFKSYFDAYWLFVLPNILLFGAIVFAVVTFTRNIAAGFITVILLLFVQGLTESLLSDPSQRYLAALLDPFGSAATAYDTRYWTVFEQNELHIPISDAILYNRLIWLGVASLVFGLVYRFFSFSQNAMTFSLFGSKKSERSTKRNFGGITRVNLPKVSFDHSFFQNLKTTWKISNFDFKFIVKSWPFICIVLVGLIVVLFGLSDLGNPFATPTYPKTWRMLQGGGLFVFAINICTFLYAGLLVNRSKIASMNGLEDVTAIPNWSLFLSKLIAIVKMQIVLLAVVLVAGVLFQTYKGYYDFELGLYIKELFGLKLINYVIWAFLSLAVQTLIRNPYLGLFVMIVLTIGIPLLTLAGIEQDIFKFNESPGFSYNDMNGYGDSLGRYLLYKGYWFIAGLLLLIITALFWVRGLPHGFKERLTIANSRFTTPVATTFVILLLSFFALGFTIFKQTNINNDRYTSKEREQLTVDWEKTYKKYEDYAQPRIVSVKTNLDIFPKKRDFEASGDYLMVNKSNVAIDSVFLNHNDYISTFEFNKPNTLVSEDTIYHFDIYQLKTPLQPGDSLNLHFEIRNKPNTLLVTNSPIVSNGTFVNNTQLFPRLGYSGGELTDDKTREKYGLPPNELKPEPTDSTALGNTYISKDSDWIDFEATVSTSEDQIAIAPGYLQKEWTKDGRRYFHYKMDSKMLNFYAFNSAEYLVKKDKWKDVNLEIYYHKGHAYNLERMMKGMKASLAYNSENFSPYQHKQLRIVEFPSGSFAQSFPNTIPFAGDAGFIADVDDSGDGGIDYTYAITVHEVAHQWWAHQVIGADVLGATMLSESLSEYVSLKVLEQEIGKTQMRKFLKKSLDDYLTQRTFERKRENALMYNDGQGYIHYQKGSLVFYAMSDYIGEKKLNNALQRYVEKVKFQEPPYTTSVDMVNYIREVTPDSLQYLIKDMFETITLYDNRVVKATSKALDNGKYQVDIEFEVSKYRNNEKGRRFYADEGRDSISYTPEGKTRPILSLPLQDYIDIGVFAETEVDGKQKEKELYLKKHKITDIHNKVSIIVDEKPSEVGVDPYNKLIDTRSGDNRERLQGE</sequence>
<dbReference type="Pfam" id="PF01433">
    <property type="entry name" value="Peptidase_M1"/>
    <property type="match status" value="1"/>
</dbReference>
<feature type="transmembrane region" description="Helical" evidence="1">
    <location>
        <begin position="458"/>
        <end position="475"/>
    </location>
</feature>
<dbReference type="Gene3D" id="1.10.390.10">
    <property type="entry name" value="Neutral Protease Domain 2"/>
    <property type="match status" value="1"/>
</dbReference>
<evidence type="ECO:0000313" key="4">
    <source>
        <dbReference type="Proteomes" id="UP000321578"/>
    </source>
</evidence>
<feature type="transmembrane region" description="Helical" evidence="1">
    <location>
        <begin position="367"/>
        <end position="387"/>
    </location>
</feature>
<feature type="transmembrane region" description="Helical" evidence="1">
    <location>
        <begin position="105"/>
        <end position="133"/>
    </location>
</feature>
<keyword evidence="4" id="KW-1185">Reference proteome</keyword>
<reference evidence="3 4" key="1">
    <citation type="submission" date="2019-08" db="EMBL/GenBank/DDBJ databases">
        <title>Genomes of Subsaximicrobium wynnwilliamsii strains.</title>
        <authorList>
            <person name="Bowman J.P."/>
        </authorList>
    </citation>
    <scope>NUCLEOTIDE SEQUENCE [LARGE SCALE GENOMIC DNA]</scope>
    <source>
        <strain evidence="3 4">2-80-2</strain>
    </source>
</reference>
<dbReference type="InterPro" id="IPR014782">
    <property type="entry name" value="Peptidase_M1_dom"/>
</dbReference>
<feature type="transmembrane region" description="Helical" evidence="1">
    <location>
        <begin position="63"/>
        <end position="84"/>
    </location>
</feature>
<comment type="caution">
    <text evidence="3">The sequence shown here is derived from an EMBL/GenBank/DDBJ whole genome shotgun (WGS) entry which is preliminary data.</text>
</comment>
<feature type="transmembrane region" description="Helical" evidence="1">
    <location>
        <begin position="153"/>
        <end position="172"/>
    </location>
</feature>
<dbReference type="EMBL" id="VORO01000003">
    <property type="protein sequence ID" value="TXD90399.1"/>
    <property type="molecule type" value="Genomic_DNA"/>
</dbReference>
<keyword evidence="1" id="KW-0812">Transmembrane</keyword>
<dbReference type="OrthoDB" id="100605at2"/>
<dbReference type="InterPro" id="IPR027268">
    <property type="entry name" value="Peptidase_M4/M1_CTD_sf"/>
</dbReference>
<feature type="transmembrane region" description="Helical" evidence="1">
    <location>
        <begin position="572"/>
        <end position="592"/>
    </location>
</feature>
<feature type="transmembrane region" description="Helical" evidence="1">
    <location>
        <begin position="20"/>
        <end position="43"/>
    </location>
</feature>
<dbReference type="RefSeq" id="WP_147085133.1">
    <property type="nucleotide sequence ID" value="NZ_VORM01000002.1"/>
</dbReference>
<protein>
    <recommendedName>
        <fullName evidence="2">Peptidase M1 membrane alanine aminopeptidase domain-containing protein</fullName>
    </recommendedName>
</protein>
<name>A0A5C6ZKJ7_9FLAO</name>
<dbReference type="AlphaFoldDB" id="A0A5C6ZKJ7"/>
<dbReference type="GO" id="GO:0008270">
    <property type="term" value="F:zinc ion binding"/>
    <property type="evidence" value="ECO:0007669"/>
    <property type="project" value="InterPro"/>
</dbReference>
<dbReference type="SUPFAM" id="SSF55486">
    <property type="entry name" value="Metalloproteases ('zincins'), catalytic domain"/>
    <property type="match status" value="1"/>
</dbReference>
<accession>A0A5C6ZKJ7</accession>
<feature type="transmembrane region" description="Helical" evidence="1">
    <location>
        <begin position="482"/>
        <end position="500"/>
    </location>
</feature>
<evidence type="ECO:0000313" key="3">
    <source>
        <dbReference type="EMBL" id="TXD90399.1"/>
    </source>
</evidence>
<feature type="transmembrane region" description="Helical" evidence="1">
    <location>
        <begin position="179"/>
        <end position="196"/>
    </location>
</feature>
<evidence type="ECO:0000256" key="1">
    <source>
        <dbReference type="SAM" id="Phobius"/>
    </source>
</evidence>
<gene>
    <name evidence="3" type="ORF">ESY86_03260</name>
</gene>